<dbReference type="PANTHER" id="PTHR42852">
    <property type="entry name" value="THIOL:DISULFIDE INTERCHANGE PROTEIN DSBE"/>
    <property type="match status" value="1"/>
</dbReference>
<sequence length="374" mass="42983">MKTIITLLISAVLVTGCKAVAVDSTEEKIDLDYVASKFEENSTQIKKVEYHIQRIDTFAQDGTVWNNKGTALIEINEQDDLFGFSFYVRRENFPKEYLYDNGYGFVYSLEDKTYKMESNPRGFLGSPGGQLVAPQIFKLDSAYTSAELLQSDDKYILKYTFKDDTIYNVTDRITLVELNKSNYLPTKITRSYKILGNKAVHQIALSDIKINDAVEGSVADYKHGFVDFELIPEEVRQQNKLIGNKLPEIRLVNLMNENQTETLRVDKLTLIDFWEVWCGPCIKSFPEVEKIKNKYPEKLQVIGIVSESKEKAIELTKKKGITFNNLIGNKDLLKAYSVNSYPRYFLVDSKGVVRKEYYGFSEQIEEDIKKMLVE</sequence>
<dbReference type="Pfam" id="PF08534">
    <property type="entry name" value="Redoxin"/>
    <property type="match status" value="1"/>
</dbReference>
<feature type="chain" id="PRO_5017449330" evidence="1">
    <location>
        <begin position="22"/>
        <end position="374"/>
    </location>
</feature>
<dbReference type="RefSeq" id="WP_119430366.1">
    <property type="nucleotide sequence ID" value="NZ_QWGE01000001.1"/>
</dbReference>
<dbReference type="OrthoDB" id="9815205at2"/>
<name>A0A399SJ19_9BACT</name>
<evidence type="ECO:0000313" key="3">
    <source>
        <dbReference type="EMBL" id="RIJ42483.1"/>
    </source>
</evidence>
<dbReference type="Proteomes" id="UP000266005">
    <property type="component" value="Unassembled WGS sequence"/>
</dbReference>
<feature type="domain" description="Thioredoxin" evidence="2">
    <location>
        <begin position="240"/>
        <end position="374"/>
    </location>
</feature>
<feature type="signal peptide" evidence="1">
    <location>
        <begin position="1"/>
        <end position="21"/>
    </location>
</feature>
<comment type="caution">
    <text evidence="3">The sequence shown here is derived from an EMBL/GenBank/DDBJ whole genome shotgun (WGS) entry which is preliminary data.</text>
</comment>
<protein>
    <submittedName>
        <fullName evidence="3">TlpA family protein disulfide reductase</fullName>
    </submittedName>
</protein>
<proteinExistence type="predicted"/>
<dbReference type="GO" id="GO:0016491">
    <property type="term" value="F:oxidoreductase activity"/>
    <property type="evidence" value="ECO:0007669"/>
    <property type="project" value="InterPro"/>
</dbReference>
<evidence type="ECO:0000313" key="4">
    <source>
        <dbReference type="Proteomes" id="UP000266005"/>
    </source>
</evidence>
<dbReference type="PROSITE" id="PS51352">
    <property type="entry name" value="THIOREDOXIN_2"/>
    <property type="match status" value="1"/>
</dbReference>
<dbReference type="InterPro" id="IPR036249">
    <property type="entry name" value="Thioredoxin-like_sf"/>
</dbReference>
<dbReference type="Gene3D" id="3.40.30.10">
    <property type="entry name" value="Glutaredoxin"/>
    <property type="match status" value="1"/>
</dbReference>
<dbReference type="PROSITE" id="PS51257">
    <property type="entry name" value="PROKAR_LIPOPROTEIN"/>
    <property type="match status" value="1"/>
</dbReference>
<keyword evidence="1" id="KW-0732">Signal</keyword>
<keyword evidence="4" id="KW-1185">Reference proteome</keyword>
<evidence type="ECO:0000259" key="2">
    <source>
        <dbReference type="PROSITE" id="PS51352"/>
    </source>
</evidence>
<dbReference type="InterPro" id="IPR050553">
    <property type="entry name" value="Thioredoxin_ResA/DsbE_sf"/>
</dbReference>
<dbReference type="PANTHER" id="PTHR42852:SF13">
    <property type="entry name" value="PROTEIN DIPZ"/>
    <property type="match status" value="1"/>
</dbReference>
<dbReference type="EMBL" id="QWGE01000001">
    <property type="protein sequence ID" value="RIJ42483.1"/>
    <property type="molecule type" value="Genomic_DNA"/>
</dbReference>
<dbReference type="InterPro" id="IPR013766">
    <property type="entry name" value="Thioredoxin_domain"/>
</dbReference>
<dbReference type="AlphaFoldDB" id="A0A399SJ19"/>
<evidence type="ECO:0000256" key="1">
    <source>
        <dbReference type="SAM" id="SignalP"/>
    </source>
</evidence>
<dbReference type="InterPro" id="IPR013740">
    <property type="entry name" value="Redoxin"/>
</dbReference>
<accession>A0A399SJ19</accession>
<dbReference type="CDD" id="cd02966">
    <property type="entry name" value="TlpA_like_family"/>
    <property type="match status" value="1"/>
</dbReference>
<gene>
    <name evidence="3" type="ORF">D1627_01025</name>
</gene>
<organism evidence="3 4">
    <name type="scientific">Pontibacter oryzae</name>
    <dbReference type="NCBI Taxonomy" id="2304593"/>
    <lineage>
        <taxon>Bacteria</taxon>
        <taxon>Pseudomonadati</taxon>
        <taxon>Bacteroidota</taxon>
        <taxon>Cytophagia</taxon>
        <taxon>Cytophagales</taxon>
        <taxon>Hymenobacteraceae</taxon>
        <taxon>Pontibacter</taxon>
    </lineage>
</organism>
<dbReference type="SUPFAM" id="SSF52833">
    <property type="entry name" value="Thioredoxin-like"/>
    <property type="match status" value="1"/>
</dbReference>
<reference evidence="4" key="1">
    <citation type="submission" date="2018-08" db="EMBL/GenBank/DDBJ databases">
        <title>Mucilaginibacter sp. MYSH2.</title>
        <authorList>
            <person name="Seo T."/>
        </authorList>
    </citation>
    <scope>NUCLEOTIDE SEQUENCE [LARGE SCALE GENOMIC DNA]</scope>
    <source>
        <strain evidence="4">KIRAN</strain>
    </source>
</reference>